<reference evidence="2 3" key="1">
    <citation type="submission" date="2016-12" db="EMBL/GenBank/DDBJ databases">
        <authorList>
            <person name="Song W.-J."/>
            <person name="Kurnit D.M."/>
        </authorList>
    </citation>
    <scope>NUCLEOTIDE SEQUENCE [LARGE SCALE GENOMIC DNA]</scope>
    <source>
        <strain evidence="2 3">STM7296</strain>
    </source>
</reference>
<dbReference type="Pfam" id="PF07045">
    <property type="entry name" value="DUF1330"/>
    <property type="match status" value="1"/>
</dbReference>
<keyword evidence="3" id="KW-1185">Reference proteome</keyword>
<dbReference type="OrthoDB" id="516779at2"/>
<dbReference type="RefSeq" id="WP_094779694.1">
    <property type="nucleotide sequence ID" value="NZ_CYGX02000024.1"/>
</dbReference>
<dbReference type="EMBL" id="CYGX02000024">
    <property type="protein sequence ID" value="SIT40085.1"/>
    <property type="molecule type" value="Genomic_DNA"/>
</dbReference>
<accession>A0A1N7RZD4</accession>
<dbReference type="AlphaFoldDB" id="A0A1N7RZD4"/>
<evidence type="ECO:0000313" key="2">
    <source>
        <dbReference type="EMBL" id="SIT40085.1"/>
    </source>
</evidence>
<evidence type="ECO:0000259" key="1">
    <source>
        <dbReference type="Pfam" id="PF07045"/>
    </source>
</evidence>
<dbReference type="PANTHER" id="PTHR41521:SF4">
    <property type="entry name" value="BLR0684 PROTEIN"/>
    <property type="match status" value="1"/>
</dbReference>
<proteinExistence type="predicted"/>
<dbReference type="InterPro" id="IPR010753">
    <property type="entry name" value="DUF1330"/>
</dbReference>
<organism evidence="2 3">
    <name type="scientific">Paraburkholderia ribeironis</name>
    <dbReference type="NCBI Taxonomy" id="1247936"/>
    <lineage>
        <taxon>Bacteria</taxon>
        <taxon>Pseudomonadati</taxon>
        <taxon>Pseudomonadota</taxon>
        <taxon>Betaproteobacteria</taxon>
        <taxon>Burkholderiales</taxon>
        <taxon>Burkholderiaceae</taxon>
        <taxon>Paraburkholderia</taxon>
    </lineage>
</organism>
<feature type="domain" description="DUF1330" evidence="1">
    <location>
        <begin position="3"/>
        <end position="94"/>
    </location>
</feature>
<dbReference type="PANTHER" id="PTHR41521">
    <property type="match status" value="1"/>
</dbReference>
<dbReference type="Proteomes" id="UP000187012">
    <property type="component" value="Unassembled WGS sequence"/>
</dbReference>
<evidence type="ECO:0000313" key="3">
    <source>
        <dbReference type="Proteomes" id="UP000187012"/>
    </source>
</evidence>
<sequence length="95" mass="10720">MVAYVVVEVDVHDPIPFGEYRRLGVPTISQYGGRVLARSDDALTLEGEWHPRRIVVLEFADLDTARRWHASAEYQAARKIRLPVSNTRTVAFAGL</sequence>
<dbReference type="Gene3D" id="3.30.70.100">
    <property type="match status" value="1"/>
</dbReference>
<dbReference type="SUPFAM" id="SSF54909">
    <property type="entry name" value="Dimeric alpha+beta barrel"/>
    <property type="match status" value="1"/>
</dbReference>
<protein>
    <recommendedName>
        <fullName evidence="1">DUF1330 domain-containing protein</fullName>
    </recommendedName>
</protein>
<gene>
    <name evidence="2" type="ORF">BN2475_240060</name>
</gene>
<dbReference type="InterPro" id="IPR011008">
    <property type="entry name" value="Dimeric_a/b-barrel"/>
</dbReference>
<dbReference type="STRING" id="1247936.BN2475_240060"/>
<name>A0A1N7RZD4_9BURK</name>